<keyword evidence="2" id="KW-1185">Reference proteome</keyword>
<evidence type="ECO:0000313" key="2">
    <source>
        <dbReference type="Proteomes" id="UP001169242"/>
    </source>
</evidence>
<comment type="caution">
    <text evidence="1">The sequence shown here is derived from an EMBL/GenBank/DDBJ whole genome shotgun (WGS) entry which is preliminary data.</text>
</comment>
<dbReference type="Proteomes" id="UP001169242">
    <property type="component" value="Unassembled WGS sequence"/>
</dbReference>
<gene>
    <name evidence="1" type="ORF">PBV87_05170</name>
</gene>
<proteinExistence type="predicted"/>
<sequence length="115" mass="13466">MELVQVYDQYKNINKTLEAFLEKYIETEETMSAQSLQEIFQDTQGGIEKLLNDAAEVQVDCEHENDLKDLKYLMTDTLFLLMDLSNFCAHNEMGRCKMRAINYLGKRKRVEVFGQ</sequence>
<organism evidence="1 2">
    <name type="scientific">Holtiella tumoricola</name>
    <dbReference type="NCBI Taxonomy" id="3018743"/>
    <lineage>
        <taxon>Bacteria</taxon>
        <taxon>Bacillati</taxon>
        <taxon>Bacillota</taxon>
        <taxon>Clostridia</taxon>
        <taxon>Lachnospirales</taxon>
        <taxon>Cellulosilyticaceae</taxon>
        <taxon>Holtiella</taxon>
    </lineage>
</organism>
<reference evidence="1" key="1">
    <citation type="journal article" date="2023" name="Int. J. Syst. Evol. Microbiol.">
        <title>&lt;i&gt;Holtiella tumoricola&lt;/i&gt; gen. nov. sp. nov., isolated from a human clinical sample.</title>
        <authorList>
            <person name="Allen-Vercoe E."/>
            <person name="Daigneault M.C."/>
            <person name="Vancuren S.J."/>
            <person name="Cochrane K."/>
            <person name="O'Neal L.L."/>
            <person name="Sankaranarayanan K."/>
            <person name="Lawson P.A."/>
        </authorList>
    </citation>
    <scope>NUCLEOTIDE SEQUENCE</scope>
    <source>
        <strain evidence="1">CC70A</strain>
    </source>
</reference>
<dbReference type="EMBL" id="JAQIFT010000016">
    <property type="protein sequence ID" value="MDA3730890.1"/>
    <property type="molecule type" value="Genomic_DNA"/>
</dbReference>
<dbReference type="RefSeq" id="WP_271011385.1">
    <property type="nucleotide sequence ID" value="NZ_JAQIFT010000016.1"/>
</dbReference>
<dbReference type="AlphaFoldDB" id="A0AA42DKT8"/>
<evidence type="ECO:0000313" key="1">
    <source>
        <dbReference type="EMBL" id="MDA3730890.1"/>
    </source>
</evidence>
<accession>A0AA42DKT8</accession>
<protein>
    <submittedName>
        <fullName evidence="1">Uncharacterized protein</fullName>
    </submittedName>
</protein>
<name>A0AA42DKT8_9FIRM</name>